<keyword evidence="2" id="KW-1185">Reference proteome</keyword>
<dbReference type="RefSeq" id="WP_343916029.1">
    <property type="nucleotide sequence ID" value="NZ_BAAAJT010000002.1"/>
</dbReference>
<evidence type="ECO:0000313" key="2">
    <source>
        <dbReference type="Proteomes" id="UP001597351"/>
    </source>
</evidence>
<evidence type="ECO:0000313" key="1">
    <source>
        <dbReference type="EMBL" id="MFD1946120.1"/>
    </source>
</evidence>
<protein>
    <submittedName>
        <fullName evidence="1">Uncharacterized protein</fullName>
    </submittedName>
</protein>
<gene>
    <name evidence="1" type="ORF">ACFSDE_04910</name>
</gene>
<name>A0ABW4TJI4_9ACTN</name>
<proteinExistence type="predicted"/>
<accession>A0ABW4TJI4</accession>
<reference evidence="2" key="1">
    <citation type="journal article" date="2019" name="Int. J. Syst. Evol. Microbiol.">
        <title>The Global Catalogue of Microorganisms (GCM) 10K type strain sequencing project: providing services to taxonomists for standard genome sequencing and annotation.</title>
        <authorList>
            <consortium name="The Broad Institute Genomics Platform"/>
            <consortium name="The Broad Institute Genome Sequencing Center for Infectious Disease"/>
            <person name="Wu L."/>
            <person name="Ma J."/>
        </authorList>
    </citation>
    <scope>NUCLEOTIDE SEQUENCE [LARGE SCALE GENOMIC DNA]</scope>
    <source>
        <strain evidence="2">CGMCC 1.12477</strain>
    </source>
</reference>
<dbReference type="EMBL" id="JBHUGD010000003">
    <property type="protein sequence ID" value="MFD1946120.1"/>
    <property type="molecule type" value="Genomic_DNA"/>
</dbReference>
<organism evidence="1 2">
    <name type="scientific">Nocardioides aestuarii</name>
    <dbReference type="NCBI Taxonomy" id="252231"/>
    <lineage>
        <taxon>Bacteria</taxon>
        <taxon>Bacillati</taxon>
        <taxon>Actinomycetota</taxon>
        <taxon>Actinomycetes</taxon>
        <taxon>Propionibacteriales</taxon>
        <taxon>Nocardioidaceae</taxon>
        <taxon>Nocardioides</taxon>
    </lineage>
</organism>
<sequence length="45" mass="4647">MAASVVGAILAITPAASSTTQRDPACSDRFTTTGPLVSTCVERHR</sequence>
<dbReference type="Proteomes" id="UP001597351">
    <property type="component" value="Unassembled WGS sequence"/>
</dbReference>
<comment type="caution">
    <text evidence="1">The sequence shown here is derived from an EMBL/GenBank/DDBJ whole genome shotgun (WGS) entry which is preliminary data.</text>
</comment>